<dbReference type="GO" id="GO:0005634">
    <property type="term" value="C:nucleus"/>
    <property type="evidence" value="ECO:0007669"/>
    <property type="project" value="TreeGrafter"/>
</dbReference>
<gene>
    <name evidence="8" type="ORF">Scaly_1395100</name>
</gene>
<comment type="catalytic activity">
    <reaction evidence="3">
        <text>a 5'-end (N(2),N(7)-dimethyl 5'-triphosphoguanosine)-ribonucleoside in snoRNA + S-adenosyl-L-methionine = a 5'-end (N(2),N(2),N(7)-trimethyl 5'-triphosphoguanosine)-ribonucleoside in snoRNA + S-adenosyl-L-homocysteine + H(+)</text>
        <dbReference type="Rhea" id="RHEA:78507"/>
        <dbReference type="Rhea" id="RHEA-COMP:19088"/>
        <dbReference type="Rhea" id="RHEA-COMP:19090"/>
        <dbReference type="ChEBI" id="CHEBI:15378"/>
        <dbReference type="ChEBI" id="CHEBI:57856"/>
        <dbReference type="ChEBI" id="CHEBI:59789"/>
        <dbReference type="ChEBI" id="CHEBI:167623"/>
        <dbReference type="ChEBI" id="CHEBI:172880"/>
    </reaction>
    <physiologicalReaction direction="left-to-right" evidence="3">
        <dbReference type="Rhea" id="RHEA:78508"/>
    </physiologicalReaction>
</comment>
<evidence type="ECO:0000256" key="5">
    <source>
        <dbReference type="ARBA" id="ARBA00048763"/>
    </source>
</evidence>
<comment type="catalytic activity">
    <reaction evidence="4">
        <text>a 5'-end (N(7)-methyl 5'-triphosphoguanosine)-ribonucleoside in snoRNA + S-adenosyl-L-methionine = a 5'-end (N(2),N(7)-dimethyl 5'-triphosphoguanosine)-ribonucleoside in snoRNA + S-adenosyl-L-homocysteine + H(+)</text>
        <dbReference type="Rhea" id="RHEA:78475"/>
        <dbReference type="Rhea" id="RHEA-COMP:19086"/>
        <dbReference type="Rhea" id="RHEA-COMP:19088"/>
        <dbReference type="ChEBI" id="CHEBI:15378"/>
        <dbReference type="ChEBI" id="CHEBI:57856"/>
        <dbReference type="ChEBI" id="CHEBI:59789"/>
        <dbReference type="ChEBI" id="CHEBI:156461"/>
        <dbReference type="ChEBI" id="CHEBI:172880"/>
    </reaction>
    <physiologicalReaction direction="left-to-right" evidence="4">
        <dbReference type="Rhea" id="RHEA:78476"/>
    </physiologicalReaction>
</comment>
<evidence type="ECO:0000256" key="3">
    <source>
        <dbReference type="ARBA" id="ARBA00047418"/>
    </source>
</evidence>
<dbReference type="CDD" id="cd02440">
    <property type="entry name" value="AdoMet_MTases"/>
    <property type="match status" value="1"/>
</dbReference>
<proteinExistence type="inferred from homology"/>
<accession>A0AAW2PLM4</accession>
<dbReference type="InterPro" id="IPR019012">
    <property type="entry name" value="RNA_cap_Gua-N2-MeTrfase"/>
</dbReference>
<protein>
    <recommendedName>
        <fullName evidence="1">Trimethylguanosine synthase</fullName>
    </recommendedName>
    <alternativeName>
        <fullName evidence="7">Cap-specific guanine-N(2) methyltransferase</fullName>
    </alternativeName>
</protein>
<organism evidence="8">
    <name type="scientific">Sesamum calycinum</name>
    <dbReference type="NCBI Taxonomy" id="2727403"/>
    <lineage>
        <taxon>Eukaryota</taxon>
        <taxon>Viridiplantae</taxon>
        <taxon>Streptophyta</taxon>
        <taxon>Embryophyta</taxon>
        <taxon>Tracheophyta</taxon>
        <taxon>Spermatophyta</taxon>
        <taxon>Magnoliopsida</taxon>
        <taxon>eudicotyledons</taxon>
        <taxon>Gunneridae</taxon>
        <taxon>Pentapetalae</taxon>
        <taxon>asterids</taxon>
        <taxon>lamiids</taxon>
        <taxon>Lamiales</taxon>
        <taxon>Pedaliaceae</taxon>
        <taxon>Sesamum</taxon>
    </lineage>
</organism>
<dbReference type="Pfam" id="PF09445">
    <property type="entry name" value="Methyltransf_15"/>
    <property type="match status" value="1"/>
</dbReference>
<name>A0AAW2PLM4_9LAMI</name>
<comment type="catalytic activity">
    <reaction evidence="5">
        <text>a 5'-end (N(2),N(7)-dimethyl 5'-triphosphoguanosine)-ribonucleoside in snRNA + S-adenosyl-L-methionine = a 5'-end (N(2),N(2),N(7)-trimethyl 5'-triphosphoguanosine)-ribonucleoside in snRNA + S-adenosyl-L-homocysteine + H(+)</text>
        <dbReference type="Rhea" id="RHEA:78479"/>
        <dbReference type="Rhea" id="RHEA-COMP:19087"/>
        <dbReference type="Rhea" id="RHEA-COMP:19089"/>
        <dbReference type="ChEBI" id="CHEBI:15378"/>
        <dbReference type="ChEBI" id="CHEBI:57856"/>
        <dbReference type="ChEBI" id="CHEBI:59789"/>
        <dbReference type="ChEBI" id="CHEBI:167623"/>
        <dbReference type="ChEBI" id="CHEBI:172880"/>
    </reaction>
    <physiologicalReaction direction="left-to-right" evidence="5">
        <dbReference type="Rhea" id="RHEA:78480"/>
    </physiologicalReaction>
</comment>
<evidence type="ECO:0000256" key="2">
    <source>
        <dbReference type="ARBA" id="ARBA00025783"/>
    </source>
</evidence>
<dbReference type="PANTHER" id="PTHR14741:SF41">
    <property type="entry name" value="TRIMETHYLGUANOSINE SYNTHASE"/>
    <property type="match status" value="1"/>
</dbReference>
<dbReference type="SUPFAM" id="SSF53335">
    <property type="entry name" value="S-adenosyl-L-methionine-dependent methyltransferases"/>
    <property type="match status" value="1"/>
</dbReference>
<comment type="similarity">
    <text evidence="2">Belongs to the methyltransferase superfamily. Trimethylguanosine synthase family.</text>
</comment>
<evidence type="ECO:0000256" key="7">
    <source>
        <dbReference type="ARBA" id="ARBA00049790"/>
    </source>
</evidence>
<dbReference type="EMBL" id="JACGWM010000008">
    <property type="protein sequence ID" value="KAL0357094.1"/>
    <property type="molecule type" value="Genomic_DNA"/>
</dbReference>
<dbReference type="AlphaFoldDB" id="A0AAW2PLM4"/>
<sequence>MVELERQKCPRIRVLHRTGKGLQAARAPEFYWAYLLGRYPKSRINYKHAFISMQCDFSLLYLKIGASSLPLYNRLSSAVSASATSERSDERRLTQYNCIKLKYWSRMSPAKDSGVAFSRTRKQRKRFKRKVKIKAKRRAQKLEKLKERENVTPLVKKYWLQRYDLFSMYDVGVKLDEEGWFSVTPEEIAARQAERCAGAGVVIDAFAGVGGNAIQFAKVCHRVVAVDVDPNKVQLAFHNAKIYGVEDYIDFIVGDFFQLAPFLKAAKRLNDAANLDCVTVTQWFTCCIWHLGGCSVSFTTLGGPSYKAKESFTLDLLKPKDGHSLFQVAQAITPNIIMYLPRNLDMLQANELSWLSSPPLDVVIEENFVRGNSKGLTLYFGDTAFTGLSM</sequence>
<evidence type="ECO:0000256" key="4">
    <source>
        <dbReference type="ARBA" id="ARBA00048740"/>
    </source>
</evidence>
<dbReference type="GO" id="GO:0071164">
    <property type="term" value="F:RNA cap trimethylguanosine synthase activity"/>
    <property type="evidence" value="ECO:0007669"/>
    <property type="project" value="TreeGrafter"/>
</dbReference>
<evidence type="ECO:0000313" key="8">
    <source>
        <dbReference type="EMBL" id="KAL0357094.1"/>
    </source>
</evidence>
<evidence type="ECO:0000256" key="6">
    <source>
        <dbReference type="ARBA" id="ARBA00049075"/>
    </source>
</evidence>
<reference evidence="8" key="2">
    <citation type="journal article" date="2024" name="Plant">
        <title>Genomic evolution and insights into agronomic trait innovations of Sesamum species.</title>
        <authorList>
            <person name="Miao H."/>
            <person name="Wang L."/>
            <person name="Qu L."/>
            <person name="Liu H."/>
            <person name="Sun Y."/>
            <person name="Le M."/>
            <person name="Wang Q."/>
            <person name="Wei S."/>
            <person name="Zheng Y."/>
            <person name="Lin W."/>
            <person name="Duan Y."/>
            <person name="Cao H."/>
            <person name="Xiong S."/>
            <person name="Wang X."/>
            <person name="Wei L."/>
            <person name="Li C."/>
            <person name="Ma Q."/>
            <person name="Ju M."/>
            <person name="Zhao R."/>
            <person name="Li G."/>
            <person name="Mu C."/>
            <person name="Tian Q."/>
            <person name="Mei H."/>
            <person name="Zhang T."/>
            <person name="Gao T."/>
            <person name="Zhang H."/>
        </authorList>
    </citation>
    <scope>NUCLEOTIDE SEQUENCE</scope>
    <source>
        <strain evidence="8">KEN8</strain>
    </source>
</reference>
<comment type="caution">
    <text evidence="8">The sequence shown here is derived from an EMBL/GenBank/DDBJ whole genome shotgun (WGS) entry which is preliminary data.</text>
</comment>
<dbReference type="InterPro" id="IPR029063">
    <property type="entry name" value="SAM-dependent_MTases_sf"/>
</dbReference>
<dbReference type="PANTHER" id="PTHR14741">
    <property type="entry name" value="S-ADENOSYLMETHIONINE-DEPENDENT METHYLTRANSFERASE RELATED"/>
    <property type="match status" value="1"/>
</dbReference>
<reference evidence="8" key="1">
    <citation type="submission" date="2020-06" db="EMBL/GenBank/DDBJ databases">
        <authorList>
            <person name="Li T."/>
            <person name="Hu X."/>
            <person name="Zhang T."/>
            <person name="Song X."/>
            <person name="Zhang H."/>
            <person name="Dai N."/>
            <person name="Sheng W."/>
            <person name="Hou X."/>
            <person name="Wei L."/>
        </authorList>
    </citation>
    <scope>NUCLEOTIDE SEQUENCE</scope>
    <source>
        <strain evidence="8">KEN8</strain>
        <tissue evidence="8">Leaf</tissue>
    </source>
</reference>
<dbReference type="Gene3D" id="3.40.50.150">
    <property type="entry name" value="Vaccinia Virus protein VP39"/>
    <property type="match status" value="1"/>
</dbReference>
<comment type="catalytic activity">
    <reaction evidence="6">
        <text>a 5'-end (N(7)-methyl 5'-triphosphoguanosine)-ribonucleoside in snRNA + S-adenosyl-L-methionine = a 5'-end (N(2),N(7)-dimethyl 5'-triphosphoguanosine)-ribonucleoside in snRNA + S-adenosyl-L-homocysteine + H(+)</text>
        <dbReference type="Rhea" id="RHEA:78471"/>
        <dbReference type="Rhea" id="RHEA-COMP:19085"/>
        <dbReference type="Rhea" id="RHEA-COMP:19087"/>
        <dbReference type="ChEBI" id="CHEBI:15378"/>
        <dbReference type="ChEBI" id="CHEBI:57856"/>
        <dbReference type="ChEBI" id="CHEBI:59789"/>
        <dbReference type="ChEBI" id="CHEBI:156461"/>
        <dbReference type="ChEBI" id="CHEBI:172880"/>
    </reaction>
    <physiologicalReaction direction="left-to-right" evidence="6">
        <dbReference type="Rhea" id="RHEA:78472"/>
    </physiologicalReaction>
</comment>
<evidence type="ECO:0000256" key="1">
    <source>
        <dbReference type="ARBA" id="ARBA00018517"/>
    </source>
</evidence>